<dbReference type="InterPro" id="IPR029033">
    <property type="entry name" value="His_PPase_superfam"/>
</dbReference>
<sequence length="187" mass="20695">MSTPRVFLARHGETEWTLNGRHTGISEIPLTPHGETQVRQAGRSLVGPGRLIDPSRLTRIYVSPRVRAQNTFLLLLAGCAGAPLEHVNVLVTEEIAEWGYGRYEGWFPAQIREDRKARGLDKERPFDIWRDGCEDGEGPEGLKGESAEEVRVRLDKVIKEIRELQAPYMNGEKNVDVLLVGAGGGGG</sequence>
<dbReference type="InterPro" id="IPR013078">
    <property type="entry name" value="His_Pase_superF_clade-1"/>
</dbReference>
<feature type="binding site" evidence="2">
    <location>
        <position position="67"/>
    </location>
    <ligand>
        <name>substrate</name>
    </ligand>
</feature>
<protein>
    <submittedName>
        <fullName evidence="3">Phosphoglycerate mutase-like protein</fullName>
    </submittedName>
</protein>
<keyword evidence="4" id="KW-1185">Reference proteome</keyword>
<feature type="active site" description="Proton donor/acceptor" evidence="1">
    <location>
        <position position="97"/>
    </location>
</feature>
<accession>A0A3N4KH92</accession>
<reference evidence="3 4" key="1">
    <citation type="journal article" date="2018" name="Nat. Ecol. Evol.">
        <title>Pezizomycetes genomes reveal the molecular basis of ectomycorrhizal truffle lifestyle.</title>
        <authorList>
            <person name="Murat C."/>
            <person name="Payen T."/>
            <person name="Noel B."/>
            <person name="Kuo A."/>
            <person name="Morin E."/>
            <person name="Chen J."/>
            <person name="Kohler A."/>
            <person name="Krizsan K."/>
            <person name="Balestrini R."/>
            <person name="Da Silva C."/>
            <person name="Montanini B."/>
            <person name="Hainaut M."/>
            <person name="Levati E."/>
            <person name="Barry K.W."/>
            <person name="Belfiori B."/>
            <person name="Cichocki N."/>
            <person name="Clum A."/>
            <person name="Dockter R.B."/>
            <person name="Fauchery L."/>
            <person name="Guy J."/>
            <person name="Iotti M."/>
            <person name="Le Tacon F."/>
            <person name="Lindquist E.A."/>
            <person name="Lipzen A."/>
            <person name="Malagnac F."/>
            <person name="Mello A."/>
            <person name="Molinier V."/>
            <person name="Miyauchi S."/>
            <person name="Poulain J."/>
            <person name="Riccioni C."/>
            <person name="Rubini A."/>
            <person name="Sitrit Y."/>
            <person name="Splivallo R."/>
            <person name="Traeger S."/>
            <person name="Wang M."/>
            <person name="Zifcakova L."/>
            <person name="Wipf D."/>
            <person name="Zambonelli A."/>
            <person name="Paolocci F."/>
            <person name="Nowrousian M."/>
            <person name="Ottonello S."/>
            <person name="Baldrian P."/>
            <person name="Spatafora J.W."/>
            <person name="Henrissat B."/>
            <person name="Nagy L.G."/>
            <person name="Aury J.M."/>
            <person name="Wincker P."/>
            <person name="Grigoriev I.V."/>
            <person name="Bonfante P."/>
            <person name="Martin F.M."/>
        </authorList>
    </citation>
    <scope>NUCLEOTIDE SEQUENCE [LARGE SCALE GENOMIC DNA]</scope>
    <source>
        <strain evidence="3 4">CCBAS932</strain>
    </source>
</reference>
<dbReference type="Proteomes" id="UP000277580">
    <property type="component" value="Unassembled WGS sequence"/>
</dbReference>
<dbReference type="FunCoup" id="A0A3N4KH92">
    <property type="interactions" value="30"/>
</dbReference>
<evidence type="ECO:0000313" key="4">
    <source>
        <dbReference type="Proteomes" id="UP000277580"/>
    </source>
</evidence>
<dbReference type="GO" id="GO:0046390">
    <property type="term" value="P:ribose phosphate biosynthetic process"/>
    <property type="evidence" value="ECO:0007669"/>
    <property type="project" value="TreeGrafter"/>
</dbReference>
<dbReference type="InterPro" id="IPR050275">
    <property type="entry name" value="PGM_Phosphatase"/>
</dbReference>
<organism evidence="3 4">
    <name type="scientific">Morchella conica CCBAS932</name>
    <dbReference type="NCBI Taxonomy" id="1392247"/>
    <lineage>
        <taxon>Eukaryota</taxon>
        <taxon>Fungi</taxon>
        <taxon>Dikarya</taxon>
        <taxon>Ascomycota</taxon>
        <taxon>Pezizomycotina</taxon>
        <taxon>Pezizomycetes</taxon>
        <taxon>Pezizales</taxon>
        <taxon>Morchellaceae</taxon>
        <taxon>Morchella</taxon>
    </lineage>
</organism>
<feature type="active site" description="Tele-phosphohistidine intermediate" evidence="1">
    <location>
        <position position="11"/>
    </location>
</feature>
<dbReference type="SMART" id="SM00855">
    <property type="entry name" value="PGAM"/>
    <property type="match status" value="1"/>
</dbReference>
<dbReference type="STRING" id="1392247.A0A3N4KH92"/>
<dbReference type="PANTHER" id="PTHR48100">
    <property type="entry name" value="BROAD-SPECIFICITY PHOSPHATASE YOR283W-RELATED"/>
    <property type="match status" value="1"/>
</dbReference>
<dbReference type="PANTHER" id="PTHR48100:SF15">
    <property type="entry name" value="SEDOHEPTULOSE 1,7-BISPHOSPHATASE"/>
    <property type="match status" value="1"/>
</dbReference>
<evidence type="ECO:0000256" key="2">
    <source>
        <dbReference type="PIRSR" id="PIRSR613078-2"/>
    </source>
</evidence>
<dbReference type="CDD" id="cd07067">
    <property type="entry name" value="HP_PGM_like"/>
    <property type="match status" value="1"/>
</dbReference>
<evidence type="ECO:0000256" key="1">
    <source>
        <dbReference type="PIRSR" id="PIRSR613078-1"/>
    </source>
</evidence>
<gene>
    <name evidence="3" type="ORF">P167DRAFT_538039</name>
</gene>
<evidence type="ECO:0000313" key="3">
    <source>
        <dbReference type="EMBL" id="RPB09924.1"/>
    </source>
</evidence>
<name>A0A3N4KH92_9PEZI</name>
<dbReference type="AlphaFoldDB" id="A0A3N4KH92"/>
<dbReference type="InParanoid" id="A0A3N4KH92"/>
<dbReference type="Gene3D" id="3.40.50.1240">
    <property type="entry name" value="Phosphoglycerate mutase-like"/>
    <property type="match status" value="1"/>
</dbReference>
<dbReference type="OrthoDB" id="4818801at2759"/>
<dbReference type="GO" id="GO:0050278">
    <property type="term" value="F:sedoheptulose-bisphosphatase activity"/>
    <property type="evidence" value="ECO:0007669"/>
    <property type="project" value="TreeGrafter"/>
</dbReference>
<dbReference type="EMBL" id="ML119147">
    <property type="protein sequence ID" value="RPB09924.1"/>
    <property type="molecule type" value="Genomic_DNA"/>
</dbReference>
<dbReference type="SUPFAM" id="SSF53254">
    <property type="entry name" value="Phosphoglycerate mutase-like"/>
    <property type="match status" value="1"/>
</dbReference>
<proteinExistence type="predicted"/>
<feature type="binding site" evidence="2">
    <location>
        <begin position="97"/>
        <end position="100"/>
    </location>
    <ligand>
        <name>substrate</name>
    </ligand>
</feature>
<feature type="binding site" evidence="2">
    <location>
        <begin position="23"/>
        <end position="24"/>
    </location>
    <ligand>
        <name>substrate</name>
    </ligand>
</feature>
<dbReference type="Pfam" id="PF00300">
    <property type="entry name" value="His_Phos_1"/>
    <property type="match status" value="1"/>
</dbReference>